<reference evidence="12 13" key="1">
    <citation type="submission" date="2019-09" db="EMBL/GenBank/DDBJ databases">
        <title>Actinomadura physcomitrii sp. nov., a novel actinomycete isolated from moss [Physcomitrium sphaericum (Ludw) Fuernr].</title>
        <authorList>
            <person name="Liu C."/>
            <person name="Zhuang X."/>
        </authorList>
    </citation>
    <scope>NUCLEOTIDE SEQUENCE [LARGE SCALE GENOMIC DNA]</scope>
    <source>
        <strain evidence="12 13">CYP1-1B</strain>
    </source>
</reference>
<keyword evidence="3" id="KW-0597">Phosphoprotein</keyword>
<proteinExistence type="predicted"/>
<evidence type="ECO:0000256" key="1">
    <source>
        <dbReference type="ARBA" id="ARBA00000085"/>
    </source>
</evidence>
<dbReference type="EC" id="2.7.13.3" evidence="2"/>
<comment type="caution">
    <text evidence="12">The sequence shown here is derived from an EMBL/GenBank/DDBJ whole genome shotgun (WGS) entry which is preliminary data.</text>
</comment>
<dbReference type="InterPro" id="IPR036890">
    <property type="entry name" value="HATPase_C_sf"/>
</dbReference>
<dbReference type="GO" id="GO:0005524">
    <property type="term" value="F:ATP binding"/>
    <property type="evidence" value="ECO:0007669"/>
    <property type="project" value="UniProtKB-KW"/>
</dbReference>
<comment type="catalytic activity">
    <reaction evidence="1">
        <text>ATP + protein L-histidine = ADP + protein N-phospho-L-histidine.</text>
        <dbReference type="EC" id="2.7.13.3"/>
    </reaction>
</comment>
<dbReference type="OrthoDB" id="5241784at2"/>
<feature type="transmembrane region" description="Helical" evidence="10">
    <location>
        <begin position="299"/>
        <end position="316"/>
    </location>
</feature>
<dbReference type="Proteomes" id="UP000483004">
    <property type="component" value="Unassembled WGS sequence"/>
</dbReference>
<keyword evidence="10" id="KW-0472">Membrane</keyword>
<evidence type="ECO:0000256" key="5">
    <source>
        <dbReference type="ARBA" id="ARBA00022741"/>
    </source>
</evidence>
<keyword evidence="8" id="KW-0902">Two-component regulatory system</keyword>
<dbReference type="GO" id="GO:0046983">
    <property type="term" value="F:protein dimerization activity"/>
    <property type="evidence" value="ECO:0007669"/>
    <property type="project" value="InterPro"/>
</dbReference>
<name>A0A6L3VWD2_9ACTN</name>
<keyword evidence="7" id="KW-0067">ATP-binding</keyword>
<evidence type="ECO:0000256" key="10">
    <source>
        <dbReference type="SAM" id="Phobius"/>
    </source>
</evidence>
<evidence type="ECO:0000256" key="7">
    <source>
        <dbReference type="ARBA" id="ARBA00022840"/>
    </source>
</evidence>
<feature type="domain" description="Signal transduction histidine kinase subgroup 3 dimerisation and phosphoacceptor" evidence="11">
    <location>
        <begin position="368"/>
        <end position="423"/>
    </location>
</feature>
<evidence type="ECO:0000256" key="4">
    <source>
        <dbReference type="ARBA" id="ARBA00022679"/>
    </source>
</evidence>
<evidence type="ECO:0000259" key="11">
    <source>
        <dbReference type="Pfam" id="PF07730"/>
    </source>
</evidence>
<organism evidence="12 13">
    <name type="scientific">Actinomadura montaniterrae</name>
    <dbReference type="NCBI Taxonomy" id="1803903"/>
    <lineage>
        <taxon>Bacteria</taxon>
        <taxon>Bacillati</taxon>
        <taxon>Actinomycetota</taxon>
        <taxon>Actinomycetes</taxon>
        <taxon>Streptosporangiales</taxon>
        <taxon>Thermomonosporaceae</taxon>
        <taxon>Actinomadura</taxon>
    </lineage>
</organism>
<dbReference type="SUPFAM" id="SSF55874">
    <property type="entry name" value="ATPase domain of HSP90 chaperone/DNA topoisomerase II/histidine kinase"/>
    <property type="match status" value="1"/>
</dbReference>
<keyword evidence="13" id="KW-1185">Reference proteome</keyword>
<evidence type="ECO:0000313" key="12">
    <source>
        <dbReference type="EMBL" id="KAB2383684.1"/>
    </source>
</evidence>
<keyword evidence="4" id="KW-0808">Transferase</keyword>
<feature type="region of interest" description="Disordered" evidence="9">
    <location>
        <begin position="551"/>
        <end position="573"/>
    </location>
</feature>
<dbReference type="GO" id="GO:0000155">
    <property type="term" value="F:phosphorelay sensor kinase activity"/>
    <property type="evidence" value="ECO:0007669"/>
    <property type="project" value="InterPro"/>
</dbReference>
<dbReference type="InterPro" id="IPR011712">
    <property type="entry name" value="Sig_transdc_His_kin_sub3_dim/P"/>
</dbReference>
<dbReference type="PANTHER" id="PTHR24421">
    <property type="entry name" value="NITRATE/NITRITE SENSOR PROTEIN NARX-RELATED"/>
    <property type="match status" value="1"/>
</dbReference>
<dbReference type="Gene3D" id="1.20.5.1930">
    <property type="match status" value="1"/>
</dbReference>
<evidence type="ECO:0000256" key="2">
    <source>
        <dbReference type="ARBA" id="ARBA00012438"/>
    </source>
</evidence>
<dbReference type="GO" id="GO:0016020">
    <property type="term" value="C:membrane"/>
    <property type="evidence" value="ECO:0007669"/>
    <property type="project" value="InterPro"/>
</dbReference>
<dbReference type="Gene3D" id="3.30.565.10">
    <property type="entry name" value="Histidine kinase-like ATPase, C-terminal domain"/>
    <property type="match status" value="1"/>
</dbReference>
<gene>
    <name evidence="12" type="ORF">F9B16_11565</name>
</gene>
<keyword evidence="10" id="KW-1133">Transmembrane helix</keyword>
<keyword evidence="5" id="KW-0547">Nucleotide-binding</keyword>
<keyword evidence="10" id="KW-0812">Transmembrane</keyword>
<dbReference type="EMBL" id="WBMR01000023">
    <property type="protein sequence ID" value="KAB2383684.1"/>
    <property type="molecule type" value="Genomic_DNA"/>
</dbReference>
<evidence type="ECO:0000256" key="8">
    <source>
        <dbReference type="ARBA" id="ARBA00023012"/>
    </source>
</evidence>
<keyword evidence="6" id="KW-0418">Kinase</keyword>
<dbReference type="CDD" id="cd16917">
    <property type="entry name" value="HATPase_UhpB-NarQ-NarX-like"/>
    <property type="match status" value="1"/>
</dbReference>
<evidence type="ECO:0000313" key="13">
    <source>
        <dbReference type="Proteomes" id="UP000483004"/>
    </source>
</evidence>
<feature type="transmembrane region" description="Helical" evidence="10">
    <location>
        <begin position="25"/>
        <end position="46"/>
    </location>
</feature>
<feature type="transmembrane region" description="Helical" evidence="10">
    <location>
        <begin position="260"/>
        <end position="293"/>
    </location>
</feature>
<sequence length="573" mass="61513">MALTAASYPPLVAMLLRRWRTHVRYLLLGAVVVLALLPFAVVGTAWDWLPWTVEAALLCVLPARAAWPLAGLVLVATATGGILQGEDVTAWFWRVSATGIDGVIVFSLYALAEMVSRLHTARGERARLATIHERLRVDGELRGTVDRELCAIADLLHRGAAAEVREAAEVARRTLARIRATASEYNTGPVYGAAPVRSSRLARRALLGVLVLQGAKTLVNVAFRPGGDPRWTLLFAPLVTGFIVLIMGRPSGIRLALAGLFAVPIAWPGCFLVLVWGSLGAVWGFFIGAAFAWARPPRSWLIATGMLALHGVAFFFPPPVPSASVMASSLISDLILAWAVYSLSRLADLVVLLERARHELAAEAVARERARIARDLHDVLGFSLSAVALRSELVLRLMKRSPDRARTEQAALLELVERARGELGSIASGRIRLRLRRELDSVLQALSAAGIATDARIETGPLPAEVDTALATVLRESVTNVLRHSRALKCEISIIRAGEVIRLHVANDGVRGAEPGPGNGLANLAERTGGSVRAGRRPGGRFELTVEFRSDPPRFGSDADGVDPVAGVQLGGR</sequence>
<dbReference type="PANTHER" id="PTHR24421:SF10">
    <property type="entry name" value="NITRATE_NITRITE SENSOR PROTEIN NARQ"/>
    <property type="match status" value="1"/>
</dbReference>
<evidence type="ECO:0000256" key="9">
    <source>
        <dbReference type="SAM" id="MobiDB-lite"/>
    </source>
</evidence>
<evidence type="ECO:0000256" key="6">
    <source>
        <dbReference type="ARBA" id="ARBA00022777"/>
    </source>
</evidence>
<dbReference type="AlphaFoldDB" id="A0A6L3VWD2"/>
<accession>A0A6L3VWD2</accession>
<protein>
    <recommendedName>
        <fullName evidence="2">histidine kinase</fullName>
        <ecNumber evidence="2">2.7.13.3</ecNumber>
    </recommendedName>
</protein>
<dbReference type="Pfam" id="PF07730">
    <property type="entry name" value="HisKA_3"/>
    <property type="match status" value="1"/>
</dbReference>
<evidence type="ECO:0000256" key="3">
    <source>
        <dbReference type="ARBA" id="ARBA00022553"/>
    </source>
</evidence>
<feature type="transmembrane region" description="Helical" evidence="10">
    <location>
        <begin position="91"/>
        <end position="112"/>
    </location>
</feature>
<dbReference type="InterPro" id="IPR050482">
    <property type="entry name" value="Sensor_HK_TwoCompSys"/>
</dbReference>
<feature type="transmembrane region" description="Helical" evidence="10">
    <location>
        <begin position="229"/>
        <end position="248"/>
    </location>
</feature>